<sequence length="207" mass="23881">MYGTESYGTNQYAVNNTQDEIIPSNYKNNLIGNVHKIYRQDKWLNTIYKSAGIDLDSLGGNIQDLINQLNPSTATWGLNIWENELKINTDINKSYEERREVIEARLRGYGTTTKKMIENTAEAFSGGECNVIEHPENYSFTVQFVGVLGIPKNLEAFKEMLEIIKPAHLAYDFKYTYTIWDFIKNKPKTWDNIKTNTWDGLKVFSDN</sequence>
<proteinExistence type="predicted"/>
<dbReference type="EMBL" id="JBJIAA010000009">
    <property type="protein sequence ID" value="MFL0251242.1"/>
    <property type="molecule type" value="Genomic_DNA"/>
</dbReference>
<dbReference type="InterPro" id="IPR018755">
    <property type="entry name" value="Phage_Mu_Gp48"/>
</dbReference>
<keyword evidence="2" id="KW-1185">Reference proteome</keyword>
<organism evidence="1 2">
    <name type="scientific">Clostridium neuense</name>
    <dbReference type="NCBI Taxonomy" id="1728934"/>
    <lineage>
        <taxon>Bacteria</taxon>
        <taxon>Bacillati</taxon>
        <taxon>Bacillota</taxon>
        <taxon>Clostridia</taxon>
        <taxon>Eubacteriales</taxon>
        <taxon>Clostridiaceae</taxon>
        <taxon>Clostridium</taxon>
    </lineage>
</organism>
<reference evidence="1 2" key="1">
    <citation type="submission" date="2024-11" db="EMBL/GenBank/DDBJ databases">
        <authorList>
            <person name="Heng Y.C."/>
            <person name="Lim A.C.H."/>
            <person name="Lee J.K.Y."/>
            <person name="Kittelmann S."/>
        </authorList>
    </citation>
    <scope>NUCLEOTIDE SEQUENCE [LARGE SCALE GENOMIC DNA]</scope>
    <source>
        <strain evidence="1 2">WILCCON 0114</strain>
    </source>
</reference>
<name>A0ABW8THH1_9CLOT</name>
<evidence type="ECO:0000313" key="1">
    <source>
        <dbReference type="EMBL" id="MFL0251242.1"/>
    </source>
</evidence>
<protein>
    <submittedName>
        <fullName evidence="1">YmfQ family protein</fullName>
    </submittedName>
</protein>
<accession>A0ABW8THH1</accession>
<gene>
    <name evidence="1" type="ORF">ACJDT4_12470</name>
</gene>
<comment type="caution">
    <text evidence="1">The sequence shown here is derived from an EMBL/GenBank/DDBJ whole genome shotgun (WGS) entry which is preliminary data.</text>
</comment>
<dbReference type="Pfam" id="PF10076">
    <property type="entry name" value="Phage_Mu_Gp48"/>
    <property type="match status" value="1"/>
</dbReference>
<evidence type="ECO:0000313" key="2">
    <source>
        <dbReference type="Proteomes" id="UP001623592"/>
    </source>
</evidence>
<dbReference type="Proteomes" id="UP001623592">
    <property type="component" value="Unassembled WGS sequence"/>
</dbReference>
<dbReference type="RefSeq" id="WP_406787895.1">
    <property type="nucleotide sequence ID" value="NZ_JBJIAA010000009.1"/>
</dbReference>